<evidence type="ECO:0000313" key="3">
    <source>
        <dbReference type="Proteomes" id="UP001150907"/>
    </source>
</evidence>
<dbReference type="Proteomes" id="UP001150907">
    <property type="component" value="Unassembled WGS sequence"/>
</dbReference>
<dbReference type="EMBL" id="JANBQF010000217">
    <property type="protein sequence ID" value="KAJ2003490.1"/>
    <property type="molecule type" value="Genomic_DNA"/>
</dbReference>
<proteinExistence type="predicted"/>
<protein>
    <submittedName>
        <fullName evidence="2">Uncharacterized protein</fullName>
    </submittedName>
</protein>
<reference evidence="2" key="1">
    <citation type="submission" date="2022-07" db="EMBL/GenBank/DDBJ databases">
        <title>Phylogenomic reconstructions and comparative analyses of Kickxellomycotina fungi.</title>
        <authorList>
            <person name="Reynolds N.K."/>
            <person name="Stajich J.E."/>
            <person name="Barry K."/>
            <person name="Grigoriev I.V."/>
            <person name="Crous P."/>
            <person name="Smith M.E."/>
        </authorList>
    </citation>
    <scope>NUCLEOTIDE SEQUENCE</scope>
    <source>
        <strain evidence="2">IMI 214461</strain>
    </source>
</reference>
<sequence length="110" mass="12101">MSTYSSNVIHDQGRPASYYGGGGPADGPPPRRPSRMSHHESVYSQSRHNGRAATHYGHLVSEEPRRNIMCGGDSCSACCKYNTLACLFCCNGWLRLCGCGMSIREILKFK</sequence>
<evidence type="ECO:0000313" key="2">
    <source>
        <dbReference type="EMBL" id="KAJ2003490.1"/>
    </source>
</evidence>
<gene>
    <name evidence="2" type="ORF">H4R26_003049</name>
</gene>
<keyword evidence="3" id="KW-1185">Reference proteome</keyword>
<dbReference type="AlphaFoldDB" id="A0A9W8BHN7"/>
<accession>A0A9W8BHN7</accession>
<evidence type="ECO:0000256" key="1">
    <source>
        <dbReference type="SAM" id="MobiDB-lite"/>
    </source>
</evidence>
<dbReference type="OrthoDB" id="5568547at2759"/>
<organism evidence="2 3">
    <name type="scientific">Coemansia thaxteri</name>
    <dbReference type="NCBI Taxonomy" id="2663907"/>
    <lineage>
        <taxon>Eukaryota</taxon>
        <taxon>Fungi</taxon>
        <taxon>Fungi incertae sedis</taxon>
        <taxon>Zoopagomycota</taxon>
        <taxon>Kickxellomycotina</taxon>
        <taxon>Kickxellomycetes</taxon>
        <taxon>Kickxellales</taxon>
        <taxon>Kickxellaceae</taxon>
        <taxon>Coemansia</taxon>
    </lineage>
</organism>
<feature type="region of interest" description="Disordered" evidence="1">
    <location>
        <begin position="1"/>
        <end position="57"/>
    </location>
</feature>
<comment type="caution">
    <text evidence="2">The sequence shown here is derived from an EMBL/GenBank/DDBJ whole genome shotgun (WGS) entry which is preliminary data.</text>
</comment>
<name>A0A9W8BHN7_9FUNG</name>